<feature type="region of interest" description="Disordered" evidence="9">
    <location>
        <begin position="42"/>
        <end position="144"/>
    </location>
</feature>
<evidence type="ECO:0000259" key="10">
    <source>
        <dbReference type="SMART" id="SM00435"/>
    </source>
</evidence>
<dbReference type="PANTHER" id="PTHR10290:SF3">
    <property type="entry name" value="DNA TOPOISOMERASE 1"/>
    <property type="match status" value="1"/>
</dbReference>
<dbReference type="InterPro" id="IPR011010">
    <property type="entry name" value="DNA_brk_join_enz"/>
</dbReference>
<dbReference type="InterPro" id="IPR036202">
    <property type="entry name" value="TopoI_DNA-bd_euk_N_sf"/>
</dbReference>
<dbReference type="GO" id="GO:0006260">
    <property type="term" value="P:DNA replication"/>
    <property type="evidence" value="ECO:0007669"/>
    <property type="project" value="TreeGrafter"/>
</dbReference>
<reference evidence="11" key="1">
    <citation type="journal article" date="2013" name="Genome Biol. Evol.">
        <title>Punctuated emergences of genetic and phenotypic innovations in eumetazoan, bilaterian, euteleostome, and hominidae ancestors.</title>
        <authorList>
            <person name="Wenger Y."/>
            <person name="Galliot B."/>
        </authorList>
    </citation>
    <scope>NUCLEOTIDE SEQUENCE</scope>
    <source>
        <tissue evidence="11">Whole animals</tissue>
    </source>
</reference>
<keyword evidence="5 7" id="KW-0413">Isomerase</keyword>
<dbReference type="InterPro" id="IPR014727">
    <property type="entry name" value="TopoI_cat_a/b-sub_euk"/>
</dbReference>
<accession>T2MH26</accession>
<dbReference type="FunFam" id="2.170.11.10:FF:000001">
    <property type="entry name" value="DNA topoisomerase I"/>
    <property type="match status" value="1"/>
</dbReference>
<dbReference type="Pfam" id="PF14370">
    <property type="entry name" value="Topo_C_assoc"/>
    <property type="match status" value="1"/>
</dbReference>
<feature type="compositionally biased region" description="Basic and acidic residues" evidence="9">
    <location>
        <begin position="87"/>
        <end position="125"/>
    </location>
</feature>
<feature type="compositionally biased region" description="Basic and acidic residues" evidence="9">
    <location>
        <begin position="48"/>
        <end position="77"/>
    </location>
</feature>
<dbReference type="GO" id="GO:0003917">
    <property type="term" value="F:DNA topoisomerase type I (single strand cut, ATP-independent) activity"/>
    <property type="evidence" value="ECO:0007669"/>
    <property type="project" value="UniProtKB-UniRule"/>
</dbReference>
<feature type="domain" description="DNA topoisomerase I eukaryotic-type" evidence="10">
    <location>
        <begin position="309"/>
        <end position="664"/>
    </location>
</feature>
<dbReference type="InterPro" id="IPR014711">
    <property type="entry name" value="TopoI_cat_a-hlx-sub_euk"/>
</dbReference>
<comment type="caution">
    <text evidence="6">Lacks conserved residue(s) required for the propagation of feature annotation.</text>
</comment>
<evidence type="ECO:0000256" key="6">
    <source>
        <dbReference type="PROSITE-ProRule" id="PRU01382"/>
    </source>
</evidence>
<dbReference type="SMART" id="SM00435">
    <property type="entry name" value="TOPEUc"/>
    <property type="match status" value="1"/>
</dbReference>
<evidence type="ECO:0000256" key="4">
    <source>
        <dbReference type="ARBA" id="ARBA00023125"/>
    </source>
</evidence>
<keyword evidence="3 7" id="KW-0799">Topoisomerase</keyword>
<evidence type="ECO:0000313" key="11">
    <source>
        <dbReference type="EMBL" id="CDG71404.1"/>
    </source>
</evidence>
<gene>
    <name evidence="11" type="primary">TOP1</name>
</gene>
<protein>
    <recommendedName>
        <fullName evidence="7">DNA topoisomerase I</fullName>
        <ecNumber evidence="7">5.6.2.1</ecNumber>
    </recommendedName>
    <alternativeName>
        <fullName evidence="7">DNA topoisomerase 1</fullName>
    </alternativeName>
</protein>
<dbReference type="GO" id="GO:0005730">
    <property type="term" value="C:nucleolus"/>
    <property type="evidence" value="ECO:0007669"/>
    <property type="project" value="TreeGrafter"/>
</dbReference>
<dbReference type="Gene3D" id="1.10.132.10">
    <property type="match status" value="1"/>
</dbReference>
<evidence type="ECO:0000256" key="8">
    <source>
        <dbReference type="SAM" id="Coils"/>
    </source>
</evidence>
<evidence type="ECO:0000256" key="2">
    <source>
        <dbReference type="ARBA" id="ARBA00006645"/>
    </source>
</evidence>
<dbReference type="GO" id="GO:0005694">
    <property type="term" value="C:chromosome"/>
    <property type="evidence" value="ECO:0007669"/>
    <property type="project" value="InterPro"/>
</dbReference>
<dbReference type="PROSITE" id="PS52038">
    <property type="entry name" value="TOPO_IB_2"/>
    <property type="match status" value="1"/>
</dbReference>
<dbReference type="InterPro" id="IPR008336">
    <property type="entry name" value="TopoI_DNA-bd_euk"/>
</dbReference>
<proteinExistence type="evidence at transcript level"/>
<comment type="catalytic activity">
    <reaction evidence="1 7">
        <text>ATP-independent breakage of single-stranded DNA, followed by passage and rejoining.</text>
        <dbReference type="EC" id="5.6.2.1"/>
    </reaction>
</comment>
<evidence type="ECO:0000256" key="9">
    <source>
        <dbReference type="SAM" id="MobiDB-lite"/>
    </source>
</evidence>
<dbReference type="GO" id="GO:0006265">
    <property type="term" value="P:DNA topological change"/>
    <property type="evidence" value="ECO:0007669"/>
    <property type="project" value="UniProtKB-UniRule"/>
</dbReference>
<dbReference type="InterPro" id="IPR051062">
    <property type="entry name" value="Topoisomerase_IB"/>
</dbReference>
<feature type="coiled-coil region" evidence="8">
    <location>
        <begin position="590"/>
        <end position="654"/>
    </location>
</feature>
<dbReference type="InterPro" id="IPR013499">
    <property type="entry name" value="TopoI_euk"/>
</dbReference>
<keyword evidence="4 6" id="KW-0238">DNA-binding</keyword>
<dbReference type="Gene3D" id="1.10.10.41">
    <property type="entry name" value="Yeast DNA topoisomerase - domain 1"/>
    <property type="match status" value="1"/>
</dbReference>
<dbReference type="FunFam" id="3.90.15.10:FF:000005">
    <property type="entry name" value="DNA topoisomerase I"/>
    <property type="match status" value="1"/>
</dbReference>
<dbReference type="CDD" id="cd00659">
    <property type="entry name" value="Topo_IB_C"/>
    <property type="match status" value="1"/>
</dbReference>
<dbReference type="InterPro" id="IPR013034">
    <property type="entry name" value="DNA_topo_DNA_db_N_dom1"/>
</dbReference>
<dbReference type="Gene3D" id="2.170.11.10">
    <property type="entry name" value="DNA Topoisomerase I, domain 2"/>
    <property type="match status" value="1"/>
</dbReference>
<comment type="function">
    <text evidence="7">Releases the supercoiling and torsional tension of DNA introduced during the DNA replication and transcription by transiently cleaving and rejoining one strand of the DNA duplex. Introduces a single-strand break via transesterification at the specific target site 5'-[CT]CCTTp site in duplex DNA. The scissile phosphodiester is attacked by the catalytic tyrosine of the enzyme, resulting in the formation of a DNA-(3'-phosphotyrosyl)-enzyme intermediate and the expulsion of a 5'-OH DNA strand. The free DNA strand then undergoes passage around the unbroken strand thus removing DNA supercoils. Finally, in the religation step, the DNA 5'-OH attacks the covalent intermediate to expel the active-site tyrosine and restore the DNA phosphodiester backbone.</text>
</comment>
<dbReference type="InterPro" id="IPR001631">
    <property type="entry name" value="TopoI"/>
</dbReference>
<dbReference type="InterPro" id="IPR013500">
    <property type="entry name" value="TopoI_cat_euk"/>
</dbReference>
<dbReference type="GO" id="GO:0007059">
    <property type="term" value="P:chromosome segregation"/>
    <property type="evidence" value="ECO:0007669"/>
    <property type="project" value="TreeGrafter"/>
</dbReference>
<dbReference type="CDD" id="cd03488">
    <property type="entry name" value="Topoisomer_IB_N_htopoI_like"/>
    <property type="match status" value="1"/>
</dbReference>
<name>T2MH26_HYDVU</name>
<dbReference type="FunFam" id="1.10.10.41:FF:000001">
    <property type="entry name" value="DNA topoisomerase I"/>
    <property type="match status" value="1"/>
</dbReference>
<evidence type="ECO:0000256" key="1">
    <source>
        <dbReference type="ARBA" id="ARBA00000213"/>
    </source>
</evidence>
<dbReference type="Pfam" id="PF01028">
    <property type="entry name" value="Topoisom_I"/>
    <property type="match status" value="1"/>
</dbReference>
<keyword evidence="8" id="KW-0175">Coiled coil</keyword>
<dbReference type="InterPro" id="IPR013030">
    <property type="entry name" value="DNA_topo_DNA_db_N_dom2"/>
</dbReference>
<sequence>MNGNDAQIKKEDGKMADINNGKIIPKEINILAGITPQTIKKLPKIPKMKKEEVPLAKLQTNKDIKQELLSPKKEENHSSLSNGHSLENVKKEESDSDDDKPLKAKVKVEGRKRKNENNDFEDVKKNKNSTQSKNQNKEKPKKVKKEEEEEVWRWWDEDPHQDGIKWKTLSHEGPYFPPEYEPMPKNVKFYYDGKPMQLSLEAEEVATFYAKMLDHDYVKKDIFNENFFEDWRKEMTAEERNIIKSLDKCDFKEMHAYFMKCAEEKRNMTKEEKQAIKEANLKIAEKYGFCEMDGHKQKVGNFRIEPPGLFRGRGDHPKQGKLKKRVSAKEVIINIGKEAKVPQPPEGQKWKAVQHDNTVSWLACWVENIAGGYKYVMLNAATRLKGEKDWQKYETARKLKECVETIRENYINDWKSKEMKIRQRGVAMYFIDKLALRAGHEKEEGESADTVGCCSLRVEHITLHPEKDGQENVVEFDFLGKDSIRYTNSVPVEKRVFKNLQLFMQGKQAGDDLFDRLSTTSLNKFLGELMPGLSAKVFRTYNASITLQQQLNELTEEGASVTAKFLQYNRANRAVAILCNHQRAAPKTFDKQMENIVNKLKEKKKQMKAVKKEIKELKREYHEKGKSEKLKTNIEKKKNQLQRLEEQYFKLEVNMTDKFYNKFDFGLYRDDGLAVVNNANGPQMEKVKKLITRCKKHDVPIEKIYNKTQRLKFQWAIDMTEADFEF</sequence>
<dbReference type="PANTHER" id="PTHR10290">
    <property type="entry name" value="DNA TOPOISOMERASE I"/>
    <property type="match status" value="1"/>
</dbReference>
<dbReference type="EC" id="5.6.2.1" evidence="7"/>
<dbReference type="Gene3D" id="3.90.15.10">
    <property type="entry name" value="Topoisomerase I, Chain A, domain 3"/>
    <property type="match status" value="1"/>
</dbReference>
<dbReference type="EMBL" id="HAAD01005172">
    <property type="protein sequence ID" value="CDG71404.1"/>
    <property type="molecule type" value="mRNA"/>
</dbReference>
<dbReference type="Pfam" id="PF02919">
    <property type="entry name" value="Topoisom_I_N"/>
    <property type="match status" value="1"/>
</dbReference>
<dbReference type="GO" id="GO:0003677">
    <property type="term" value="F:DNA binding"/>
    <property type="evidence" value="ECO:0007669"/>
    <property type="project" value="UniProtKB-UniRule"/>
</dbReference>
<comment type="similarity">
    <text evidence="2 7">Belongs to the type IB topoisomerase family.</text>
</comment>
<dbReference type="SUPFAM" id="SSF56741">
    <property type="entry name" value="Eukaryotic DNA topoisomerase I, N-terminal DNA-binding fragment"/>
    <property type="match status" value="1"/>
</dbReference>
<dbReference type="PRINTS" id="PR00416">
    <property type="entry name" value="EUTPISMRASEI"/>
</dbReference>
<evidence type="ECO:0000256" key="3">
    <source>
        <dbReference type="ARBA" id="ARBA00023029"/>
    </source>
</evidence>
<dbReference type="SUPFAM" id="SSF56349">
    <property type="entry name" value="DNA breaking-rejoining enzymes"/>
    <property type="match status" value="1"/>
</dbReference>
<dbReference type="InterPro" id="IPR048045">
    <property type="entry name" value="Topoisomer_I_DNA-bd"/>
</dbReference>
<dbReference type="OrthoDB" id="6629126at2759"/>
<dbReference type="InterPro" id="IPR025834">
    <property type="entry name" value="TopoI_C_dom"/>
</dbReference>
<dbReference type="SUPFAM" id="SSF46596">
    <property type="entry name" value="Eukaryotic DNA topoisomerase I, dispensable insert domain"/>
    <property type="match status" value="1"/>
</dbReference>
<dbReference type="AlphaFoldDB" id="T2MH26"/>
<evidence type="ECO:0000256" key="5">
    <source>
        <dbReference type="ARBA" id="ARBA00023235"/>
    </source>
</evidence>
<evidence type="ECO:0000256" key="7">
    <source>
        <dbReference type="RuleBase" id="RU365101"/>
    </source>
</evidence>
<organism evidence="11">
    <name type="scientific">Hydra vulgaris</name>
    <name type="common">Hydra</name>
    <name type="synonym">Hydra attenuata</name>
    <dbReference type="NCBI Taxonomy" id="6087"/>
    <lineage>
        <taxon>Eukaryota</taxon>
        <taxon>Metazoa</taxon>
        <taxon>Cnidaria</taxon>
        <taxon>Hydrozoa</taxon>
        <taxon>Hydroidolina</taxon>
        <taxon>Anthoathecata</taxon>
        <taxon>Aplanulata</taxon>
        <taxon>Hydridae</taxon>
        <taxon>Hydra</taxon>
    </lineage>
</organism>